<protein>
    <recommendedName>
        <fullName evidence="1">RAP domain-containing protein</fullName>
    </recommendedName>
</protein>
<dbReference type="AlphaFoldDB" id="A0A1J1GNR3"/>
<comment type="caution">
    <text evidence="2">The sequence shown here is derived from an EMBL/GenBank/DDBJ whole genome shotgun (WGS) entry which is preliminary data.</text>
</comment>
<dbReference type="RefSeq" id="XP_028526942.1">
    <property type="nucleotide sequence ID" value="XM_028670162.1"/>
</dbReference>
<keyword evidence="3" id="KW-1185">Reference proteome</keyword>
<dbReference type="EMBL" id="CVMV01000022">
    <property type="protein sequence ID" value="CRG94121.1"/>
    <property type="molecule type" value="Genomic_DNA"/>
</dbReference>
<dbReference type="VEuPathDB" id="PlasmoDB:PGAL8A_00382500"/>
<dbReference type="GeneID" id="39732355"/>
<organism evidence="2 3">
    <name type="scientific">Plasmodium gallinaceum</name>
    <dbReference type="NCBI Taxonomy" id="5849"/>
    <lineage>
        <taxon>Eukaryota</taxon>
        <taxon>Sar</taxon>
        <taxon>Alveolata</taxon>
        <taxon>Apicomplexa</taxon>
        <taxon>Aconoidasida</taxon>
        <taxon>Haemosporida</taxon>
        <taxon>Plasmodiidae</taxon>
        <taxon>Plasmodium</taxon>
        <taxon>Plasmodium (Haemamoeba)</taxon>
    </lineage>
</organism>
<dbReference type="InterPro" id="IPR013584">
    <property type="entry name" value="RAP"/>
</dbReference>
<proteinExistence type="predicted"/>
<accession>A0A1J1GNR3</accession>
<name>A0A1J1GNR3_PLAGA</name>
<feature type="domain" description="RAP" evidence="1">
    <location>
        <begin position="737"/>
        <end position="797"/>
    </location>
</feature>
<dbReference type="PROSITE" id="PS51286">
    <property type="entry name" value="RAP"/>
    <property type="match status" value="1"/>
</dbReference>
<gene>
    <name evidence="2" type="ORF">PGAL8A_00382500</name>
</gene>
<evidence type="ECO:0000313" key="3">
    <source>
        <dbReference type="Proteomes" id="UP000220797"/>
    </source>
</evidence>
<reference evidence="2" key="1">
    <citation type="submission" date="2015-04" db="EMBL/GenBank/DDBJ databases">
        <authorList>
            <consortium name="Pathogen Informatics"/>
        </authorList>
    </citation>
    <scope>NUCLEOTIDE SEQUENCE [LARGE SCALE GENOMIC DNA]</scope>
    <source>
        <strain evidence="2">8A</strain>
    </source>
</reference>
<evidence type="ECO:0000313" key="2">
    <source>
        <dbReference type="EMBL" id="CRG94121.1"/>
    </source>
</evidence>
<sequence>MIKKVKKDNIFFTFYKRGIFTPNQINITKLSTKCLSNYAFDILRLSRENKELYESFKNRINNEINLLDAKDCYRILKSLEITKRLDEEDLLKNILKQISIQTCNYSIKEICDISFLCSKLNLIYIPLFASLSISFLNKINLATPENLSTICLSFCKIQIKDINLFNRIAVATLNILHLFDIESLINVLISFSYLDIKKDLLLYSSVDIFIKNQNKLDANQLVKVAYIYSKFNLIINDINLILQDKLPLYISSLSNIQLSELIISLNKLCINYYPINKFFTNVNLLNLKFTIAIKVINALSQLNNINIEFKYDEIFFCINNFILIHGKNKDLNIDVYKNLLKNFNLTHNIKNNNNIFNRKSDINNSCELKNLDNNLSDNDLICDNLSEDNLYENNLNDDKINKVCSNSISLNKNSIKNYYYYYYNLKSKLKPDSVCYLSVDIFESLCNFLVKNKIVDFEEKLKLYLNYISKEIIFLKDYINFNCLIKIFSSLLKTPIIWNLSFLDFNSINSSEENFLFYIDGKSNFYEELLKRYLSIFNTSENPDNHSTILCSIINLYKINEKKKYNILFEKCLKHYSLINQKKKNKNSHYILEEHIIYNYTEYHYKNIHLWNLSKYDCIFGLNTKCDDINYSSDFTNCDYLDRYHILYSLKDTIPNKILSLELFNIIHNFTKNVKINFRDNIYYISLVECDNYIAYLFLQPEDYFYSSNEHKELKLINKVRKNKDNKNHENSIILINDILYDPYEVFYNENYFIKSEILVKINYLLIKGYNIVAIPFYTWRCMSYENKHKNIQTLRNSILNN</sequence>
<dbReference type="Proteomes" id="UP000220797">
    <property type="component" value="Unassembled WGS sequence"/>
</dbReference>
<dbReference type="OrthoDB" id="375842at2759"/>
<evidence type="ECO:0000259" key="1">
    <source>
        <dbReference type="PROSITE" id="PS51286"/>
    </source>
</evidence>
<dbReference type="SMART" id="SM00952">
    <property type="entry name" value="RAP"/>
    <property type="match status" value="1"/>
</dbReference>